<dbReference type="Proteomes" id="UP000053091">
    <property type="component" value="Unassembled WGS sequence"/>
</dbReference>
<keyword evidence="1" id="KW-0732">Signal</keyword>
<evidence type="ECO:0000313" key="3">
    <source>
        <dbReference type="Proteomes" id="UP000053091"/>
    </source>
</evidence>
<keyword evidence="3" id="KW-1185">Reference proteome</keyword>
<accession>A0A0S7BRK5</accession>
<dbReference type="EMBL" id="DF968182">
    <property type="protein sequence ID" value="GAP43354.1"/>
    <property type="molecule type" value="Genomic_DNA"/>
</dbReference>
<dbReference type="AlphaFoldDB" id="A0A0S7BRK5"/>
<evidence type="ECO:0000313" key="2">
    <source>
        <dbReference type="EMBL" id="GAP43354.1"/>
    </source>
</evidence>
<evidence type="ECO:0008006" key="4">
    <source>
        <dbReference type="Google" id="ProtNLM"/>
    </source>
</evidence>
<evidence type="ECO:0000256" key="1">
    <source>
        <dbReference type="SAM" id="SignalP"/>
    </source>
</evidence>
<proteinExistence type="predicted"/>
<name>A0A0S7BRK5_9BACT</name>
<organism evidence="2">
    <name type="scientific">Lentimicrobium saccharophilum</name>
    <dbReference type="NCBI Taxonomy" id="1678841"/>
    <lineage>
        <taxon>Bacteria</taxon>
        <taxon>Pseudomonadati</taxon>
        <taxon>Bacteroidota</taxon>
        <taxon>Bacteroidia</taxon>
        <taxon>Bacteroidales</taxon>
        <taxon>Lentimicrobiaceae</taxon>
        <taxon>Lentimicrobium</taxon>
    </lineage>
</organism>
<reference evidence="2" key="1">
    <citation type="journal article" date="2015" name="Genome Announc.">
        <title>Draft Genome Sequence of Bacteroidales Strain TBC1, a Novel Isolate from a Methanogenic Wastewater Treatment System.</title>
        <authorList>
            <person name="Tourlousse D.M."/>
            <person name="Matsuura N."/>
            <person name="Sun L."/>
            <person name="Toyonaga M."/>
            <person name="Kuroda K."/>
            <person name="Ohashi A."/>
            <person name="Cruz R."/>
            <person name="Yamaguchi T."/>
            <person name="Sekiguchi Y."/>
        </authorList>
    </citation>
    <scope>NUCLEOTIDE SEQUENCE [LARGE SCALE GENOMIC DNA]</scope>
    <source>
        <strain evidence="2">TBC1</strain>
    </source>
</reference>
<gene>
    <name evidence="2" type="ORF">TBC1_111507</name>
</gene>
<protein>
    <recommendedName>
        <fullName evidence="4">DUF3887 domain-containing protein</fullName>
    </recommendedName>
</protein>
<dbReference type="STRING" id="1678841.TBC1_111507"/>
<feature type="signal peptide" evidence="1">
    <location>
        <begin position="1"/>
        <end position="18"/>
    </location>
</feature>
<sequence>MAMAIILFTCAFASLSFAQNKQVCEDIVAQIYNGINQRKANHLTQYLSKDFSMAGQKGEIALEIFPVYITSLKDNVADIKKFSEKQTDVLTLVYEAKFAEMGLKKSTFVFDKNNKLIKMDLLPTKVQHQKGQ</sequence>
<feature type="chain" id="PRO_5006633094" description="DUF3887 domain-containing protein" evidence="1">
    <location>
        <begin position="19"/>
        <end position="132"/>
    </location>
</feature>